<dbReference type="Pfam" id="PF03061">
    <property type="entry name" value="4HBT"/>
    <property type="match status" value="1"/>
</dbReference>
<reference evidence="3" key="1">
    <citation type="submission" date="2022-03" db="EMBL/GenBank/DDBJ databases">
        <title>Brevibacterium spongiae sp. nov., isolated from marine sponge.</title>
        <authorList>
            <person name="Li Z."/>
            <person name="Zhang M."/>
        </authorList>
    </citation>
    <scope>NUCLEOTIDE SEQUENCE</scope>
    <source>
        <strain evidence="3">WHS-Z9</strain>
    </source>
</reference>
<keyword evidence="4" id="KW-1185">Reference proteome</keyword>
<sequence>MTMRREGPFWDVVRGEAEPPAAAKTLGWELVEVDPQSSTITVAFMAGESFLNPAGTVQGGFLAAMLDDTLGPALVATLEPAQFAPTADLHIQFLRPARPGRLTGHGRVVRRGRDIAFLAGELVDDDGNTVATAAATSVIRKL</sequence>
<name>A0ABY5SVA6_9MICO</name>
<dbReference type="InterPro" id="IPR006683">
    <property type="entry name" value="Thioestr_dom"/>
</dbReference>
<evidence type="ECO:0000256" key="1">
    <source>
        <dbReference type="ARBA" id="ARBA00022801"/>
    </source>
</evidence>
<dbReference type="InterPro" id="IPR052723">
    <property type="entry name" value="Acyl-CoA_thioesterase_PaaI"/>
</dbReference>
<dbReference type="NCBIfam" id="TIGR00369">
    <property type="entry name" value="unchar_dom_1"/>
    <property type="match status" value="1"/>
</dbReference>
<dbReference type="PANTHER" id="PTHR42856">
    <property type="entry name" value="ACYL-COENZYME A THIOESTERASE PAAI"/>
    <property type="match status" value="1"/>
</dbReference>
<evidence type="ECO:0000313" key="3">
    <source>
        <dbReference type="EMBL" id="UVI37826.1"/>
    </source>
</evidence>
<dbReference type="Gene3D" id="3.10.129.10">
    <property type="entry name" value="Hotdog Thioesterase"/>
    <property type="match status" value="1"/>
</dbReference>
<organism evidence="3 4">
    <name type="scientific">Brevibacterium spongiae</name>
    <dbReference type="NCBI Taxonomy" id="2909672"/>
    <lineage>
        <taxon>Bacteria</taxon>
        <taxon>Bacillati</taxon>
        <taxon>Actinomycetota</taxon>
        <taxon>Actinomycetes</taxon>
        <taxon>Micrococcales</taxon>
        <taxon>Brevibacteriaceae</taxon>
        <taxon>Brevibacterium</taxon>
    </lineage>
</organism>
<protein>
    <submittedName>
        <fullName evidence="3">PaaI family thioesterase</fullName>
    </submittedName>
</protein>
<evidence type="ECO:0000259" key="2">
    <source>
        <dbReference type="Pfam" id="PF03061"/>
    </source>
</evidence>
<accession>A0ABY5SVA6</accession>
<dbReference type="Proteomes" id="UP001064879">
    <property type="component" value="Chromosome"/>
</dbReference>
<gene>
    <name evidence="3" type="ORF">L1F31_09370</name>
</gene>
<dbReference type="InterPro" id="IPR029069">
    <property type="entry name" value="HotDog_dom_sf"/>
</dbReference>
<dbReference type="InterPro" id="IPR003736">
    <property type="entry name" value="PAAI_dom"/>
</dbReference>
<proteinExistence type="predicted"/>
<dbReference type="PANTHER" id="PTHR42856:SF1">
    <property type="entry name" value="ACYL-COENZYME A THIOESTERASE PAAI"/>
    <property type="match status" value="1"/>
</dbReference>
<dbReference type="SUPFAM" id="SSF54637">
    <property type="entry name" value="Thioesterase/thiol ester dehydrase-isomerase"/>
    <property type="match status" value="1"/>
</dbReference>
<feature type="domain" description="Thioesterase" evidence="2">
    <location>
        <begin position="55"/>
        <end position="130"/>
    </location>
</feature>
<keyword evidence="1" id="KW-0378">Hydrolase</keyword>
<dbReference type="CDD" id="cd03443">
    <property type="entry name" value="PaaI_thioesterase"/>
    <property type="match status" value="1"/>
</dbReference>
<dbReference type="RefSeq" id="WP_265420359.1">
    <property type="nucleotide sequence ID" value="NZ_CP093443.1"/>
</dbReference>
<evidence type="ECO:0000313" key="4">
    <source>
        <dbReference type="Proteomes" id="UP001064879"/>
    </source>
</evidence>
<dbReference type="EMBL" id="CP093443">
    <property type="protein sequence ID" value="UVI37826.1"/>
    <property type="molecule type" value="Genomic_DNA"/>
</dbReference>